<dbReference type="Gene3D" id="3.30.565.10">
    <property type="entry name" value="Histidine kinase-like ATPase, C-terminal domain"/>
    <property type="match status" value="1"/>
</dbReference>
<evidence type="ECO:0000256" key="10">
    <source>
        <dbReference type="ARBA" id="ARBA00022777"/>
    </source>
</evidence>
<keyword evidence="5" id="KW-0997">Cell inner membrane</keyword>
<dbReference type="InterPro" id="IPR003660">
    <property type="entry name" value="HAMP_dom"/>
</dbReference>
<name>A0A1I5U1Z6_9GAMM</name>
<feature type="transmembrane region" description="Helical" evidence="16">
    <location>
        <begin position="34"/>
        <end position="58"/>
    </location>
</feature>
<evidence type="ECO:0000256" key="7">
    <source>
        <dbReference type="ARBA" id="ARBA00022679"/>
    </source>
</evidence>
<dbReference type="Pfam" id="PF02518">
    <property type="entry name" value="HATPase_c"/>
    <property type="match status" value="1"/>
</dbReference>
<comment type="subcellular location">
    <subcellularLocation>
        <location evidence="2">Cell inner membrane</location>
        <topology evidence="2">Multi-pass membrane protein</topology>
    </subcellularLocation>
</comment>
<evidence type="ECO:0000256" key="3">
    <source>
        <dbReference type="ARBA" id="ARBA00012438"/>
    </source>
</evidence>
<evidence type="ECO:0000259" key="17">
    <source>
        <dbReference type="PROSITE" id="PS50109"/>
    </source>
</evidence>
<feature type="transmembrane region" description="Helical" evidence="16">
    <location>
        <begin position="325"/>
        <end position="345"/>
    </location>
</feature>
<evidence type="ECO:0000256" key="16">
    <source>
        <dbReference type="SAM" id="Phobius"/>
    </source>
</evidence>
<dbReference type="SMART" id="SM00387">
    <property type="entry name" value="HATPase_c"/>
    <property type="match status" value="1"/>
</dbReference>
<keyword evidence="9" id="KW-0547">Nucleotide-binding</keyword>
<keyword evidence="6" id="KW-0597">Phosphoprotein</keyword>
<evidence type="ECO:0000313" key="19">
    <source>
        <dbReference type="Proteomes" id="UP000182692"/>
    </source>
</evidence>
<dbReference type="SUPFAM" id="SSF55874">
    <property type="entry name" value="ATPase domain of HSP90 chaperone/DNA topoisomerase II/histidine kinase"/>
    <property type="match status" value="1"/>
</dbReference>
<evidence type="ECO:0000256" key="11">
    <source>
        <dbReference type="ARBA" id="ARBA00022840"/>
    </source>
</evidence>
<gene>
    <name evidence="18" type="ORF">SAMN03084138_03426</name>
</gene>
<dbReference type="GO" id="GO:0000155">
    <property type="term" value="F:phosphorelay sensor kinase activity"/>
    <property type="evidence" value="ECO:0007669"/>
    <property type="project" value="InterPro"/>
</dbReference>
<evidence type="ECO:0000256" key="8">
    <source>
        <dbReference type="ARBA" id="ARBA00022692"/>
    </source>
</evidence>
<keyword evidence="10 18" id="KW-0418">Kinase</keyword>
<evidence type="ECO:0000256" key="12">
    <source>
        <dbReference type="ARBA" id="ARBA00022989"/>
    </source>
</evidence>
<evidence type="ECO:0000256" key="15">
    <source>
        <dbReference type="ARBA" id="ARBA00073143"/>
    </source>
</evidence>
<dbReference type="Proteomes" id="UP000182692">
    <property type="component" value="Unassembled WGS sequence"/>
</dbReference>
<dbReference type="GO" id="GO:0005524">
    <property type="term" value="F:ATP binding"/>
    <property type="evidence" value="ECO:0007669"/>
    <property type="project" value="UniProtKB-KW"/>
</dbReference>
<accession>A0A1I5U1Z6</accession>
<dbReference type="PANTHER" id="PTHR43065">
    <property type="entry name" value="SENSOR HISTIDINE KINASE"/>
    <property type="match status" value="1"/>
</dbReference>
<keyword evidence="11" id="KW-0067">ATP-binding</keyword>
<dbReference type="AlphaFoldDB" id="A0A1I5U1Z6"/>
<evidence type="ECO:0000256" key="6">
    <source>
        <dbReference type="ARBA" id="ARBA00022553"/>
    </source>
</evidence>
<evidence type="ECO:0000256" key="14">
    <source>
        <dbReference type="ARBA" id="ARBA00023136"/>
    </source>
</evidence>
<organism evidence="18 19">
    <name type="scientific">Enterovibrio norvegicus DSM 15893</name>
    <dbReference type="NCBI Taxonomy" id="1121869"/>
    <lineage>
        <taxon>Bacteria</taxon>
        <taxon>Pseudomonadati</taxon>
        <taxon>Pseudomonadota</taxon>
        <taxon>Gammaproteobacteria</taxon>
        <taxon>Vibrionales</taxon>
        <taxon>Vibrionaceae</taxon>
        <taxon>Enterovibrio</taxon>
    </lineage>
</organism>
<keyword evidence="13" id="KW-0902">Two-component regulatory system</keyword>
<dbReference type="Gene3D" id="6.10.340.10">
    <property type="match status" value="1"/>
</dbReference>
<evidence type="ECO:0000256" key="13">
    <source>
        <dbReference type="ARBA" id="ARBA00023012"/>
    </source>
</evidence>
<keyword evidence="8 16" id="KW-0812">Transmembrane</keyword>
<keyword evidence="14 16" id="KW-0472">Membrane</keyword>
<dbReference type="STRING" id="1121869.SAMN03084138_03426"/>
<feature type="domain" description="Histidine kinase" evidence="17">
    <location>
        <begin position="440"/>
        <end position="650"/>
    </location>
</feature>
<dbReference type="FunFam" id="1.10.287.130:FF:000049">
    <property type="entry name" value="C4-dicarboxylate transport sensor protein DctB"/>
    <property type="match status" value="1"/>
</dbReference>
<proteinExistence type="predicted"/>
<reference evidence="18 19" key="1">
    <citation type="submission" date="2016-10" db="EMBL/GenBank/DDBJ databases">
        <authorList>
            <person name="de Groot N.N."/>
        </authorList>
    </citation>
    <scope>NUCLEOTIDE SEQUENCE [LARGE SCALE GENOMIC DNA]</scope>
    <source>
        <strain evidence="18 19">DSM 15893</strain>
    </source>
</reference>
<keyword evidence="12 16" id="KW-1133">Transmembrane helix</keyword>
<sequence length="651" mass="73535">MDGGVFQSEQNGALQTKPHSRLRRKNFGWKGIELRLVMALSMLSMTTLFLFVVSSFTFTDLNQRLEELKESEIPALEQAARLNDMVRVIITTSSQIGDAESNIERKQAMEKIEQAILVMDGIVVEFPEYHAYFKDLIAQVNNSLSLLFQSEVESEHLNKELGDLLEGFYPLLQQASQSLDQLPEDSKNKIDYAQLKALLYYQLGLVEKLYNDASFNDLDYTGSRLEQVGESWWTLWVVGGLGDEFPELNRQLSVIYNLASRSSSLYALKNKALDHHYQEQYFLQNSREHLNQLTVQIETNTSKVNRNIDLSIVQAQQSLLFNQKWSLFLSIFSVLAAAAISWFYVRKNILERLLQLKDNMFAISTGHLDTEVAIRGEDEVTQMAKYLKVFQLTAKVVKKTNQKLEAEVEERTLAEAKLRVTQDELVQAGKLAALGQLSVGITHEINQPLTAVNSHIRSAQRWLEQDRPDKVQNNLEKIQGLLEKVAAITRHLKAFSRKSDGKVDNVLLDEVIRDAIGLFETRQTSVLIEYEKTEEQWVRANRIRLEQVLVNLISNALDAVENQPNSRVAVAVKGTSKGVQFSVKDNGLGIPSGDLSYLFDPFYTRKEVGKGLGLGLSIAYNIIQGFGGTIAVESVEHEGTEFIVTLQKGSH</sequence>
<dbReference type="SUPFAM" id="SSF47384">
    <property type="entry name" value="Homodimeric domain of signal transducing histidine kinase"/>
    <property type="match status" value="1"/>
</dbReference>
<dbReference type="PRINTS" id="PR00344">
    <property type="entry name" value="BCTRLSENSOR"/>
</dbReference>
<dbReference type="GO" id="GO:0005886">
    <property type="term" value="C:plasma membrane"/>
    <property type="evidence" value="ECO:0007669"/>
    <property type="project" value="UniProtKB-SubCell"/>
</dbReference>
<evidence type="ECO:0000256" key="9">
    <source>
        <dbReference type="ARBA" id="ARBA00022741"/>
    </source>
</evidence>
<dbReference type="InterPro" id="IPR003661">
    <property type="entry name" value="HisK_dim/P_dom"/>
</dbReference>
<dbReference type="InterPro" id="IPR003594">
    <property type="entry name" value="HATPase_dom"/>
</dbReference>
<evidence type="ECO:0000256" key="2">
    <source>
        <dbReference type="ARBA" id="ARBA00004429"/>
    </source>
</evidence>
<protein>
    <recommendedName>
        <fullName evidence="15">C4-dicarboxylate transport sensor protein DctB</fullName>
        <ecNumber evidence="3">2.7.13.3</ecNumber>
    </recommendedName>
</protein>
<dbReference type="CDD" id="cd00075">
    <property type="entry name" value="HATPase"/>
    <property type="match status" value="1"/>
</dbReference>
<dbReference type="Pfam" id="PF00672">
    <property type="entry name" value="HAMP"/>
    <property type="match status" value="1"/>
</dbReference>
<evidence type="ECO:0000256" key="5">
    <source>
        <dbReference type="ARBA" id="ARBA00022519"/>
    </source>
</evidence>
<dbReference type="InterPro" id="IPR005467">
    <property type="entry name" value="His_kinase_dom"/>
</dbReference>
<comment type="catalytic activity">
    <reaction evidence="1">
        <text>ATP + protein L-histidine = ADP + protein N-phospho-L-histidine.</text>
        <dbReference type="EC" id="2.7.13.3"/>
    </reaction>
</comment>
<dbReference type="EC" id="2.7.13.3" evidence="3"/>
<dbReference type="Gene3D" id="1.10.287.130">
    <property type="match status" value="1"/>
</dbReference>
<keyword evidence="4" id="KW-1003">Cell membrane</keyword>
<dbReference type="InterPro" id="IPR036890">
    <property type="entry name" value="HATPase_C_sf"/>
</dbReference>
<evidence type="ECO:0000256" key="1">
    <source>
        <dbReference type="ARBA" id="ARBA00000085"/>
    </source>
</evidence>
<keyword evidence="7" id="KW-0808">Transferase</keyword>
<evidence type="ECO:0000313" key="18">
    <source>
        <dbReference type="EMBL" id="SFP88877.1"/>
    </source>
</evidence>
<dbReference type="InterPro" id="IPR004358">
    <property type="entry name" value="Sig_transdc_His_kin-like_C"/>
</dbReference>
<dbReference type="EMBL" id="FOWR01000028">
    <property type="protein sequence ID" value="SFP88877.1"/>
    <property type="molecule type" value="Genomic_DNA"/>
</dbReference>
<dbReference type="InterPro" id="IPR036097">
    <property type="entry name" value="HisK_dim/P_sf"/>
</dbReference>
<dbReference type="PANTHER" id="PTHR43065:SF46">
    <property type="entry name" value="C4-DICARBOXYLATE TRANSPORT SENSOR PROTEIN DCTB"/>
    <property type="match status" value="1"/>
</dbReference>
<dbReference type="SMART" id="SM00388">
    <property type="entry name" value="HisKA"/>
    <property type="match status" value="1"/>
</dbReference>
<dbReference type="CDD" id="cd00082">
    <property type="entry name" value="HisKA"/>
    <property type="match status" value="1"/>
</dbReference>
<evidence type="ECO:0000256" key="4">
    <source>
        <dbReference type="ARBA" id="ARBA00022475"/>
    </source>
</evidence>
<dbReference type="PROSITE" id="PS50109">
    <property type="entry name" value="HIS_KIN"/>
    <property type="match status" value="1"/>
</dbReference>